<name>A0A2R5F0J5_9PROT</name>
<protein>
    <submittedName>
        <fullName evidence="2">Transglutaminase</fullName>
    </submittedName>
</protein>
<reference evidence="2 3" key="1">
    <citation type="journal article" date="2018" name="Environ. Microbiol.">
        <title>Isolation and genomic characterization of Novimethylophilus kurashikiensis gen. nov. sp. nov., a new lanthanide-dependent methylotrophic species of Methylophilaceae.</title>
        <authorList>
            <person name="Lv H."/>
            <person name="Sahin N."/>
            <person name="Tani A."/>
        </authorList>
    </citation>
    <scope>NUCLEOTIDE SEQUENCE [LARGE SCALE GENOMIC DNA]</scope>
    <source>
        <strain evidence="2 3">La2-4</strain>
    </source>
</reference>
<gene>
    <name evidence="2" type="ORF">NMK_0003</name>
</gene>
<proteinExistence type="predicted"/>
<keyword evidence="3" id="KW-1185">Reference proteome</keyword>
<dbReference type="Gene3D" id="3.10.620.30">
    <property type="match status" value="1"/>
</dbReference>
<dbReference type="InterPro" id="IPR038765">
    <property type="entry name" value="Papain-like_cys_pep_sf"/>
</dbReference>
<comment type="caution">
    <text evidence="2">The sequence shown here is derived from an EMBL/GenBank/DDBJ whole genome shotgun (WGS) entry which is preliminary data.</text>
</comment>
<dbReference type="PANTHER" id="PTHR39327">
    <property type="match status" value="1"/>
</dbReference>
<dbReference type="EMBL" id="BDOQ01000001">
    <property type="protein sequence ID" value="GBG12472.1"/>
    <property type="molecule type" value="Genomic_DNA"/>
</dbReference>
<feature type="signal peptide" evidence="1">
    <location>
        <begin position="1"/>
        <end position="20"/>
    </location>
</feature>
<dbReference type="OrthoDB" id="5401788at2"/>
<dbReference type="AlphaFoldDB" id="A0A2R5F0J5"/>
<dbReference type="Proteomes" id="UP000245081">
    <property type="component" value="Unassembled WGS sequence"/>
</dbReference>
<accession>A0A2R5F0J5</accession>
<dbReference type="PANTHER" id="PTHR39327:SF1">
    <property type="entry name" value="BLR5470 PROTEIN"/>
    <property type="match status" value="1"/>
</dbReference>
<sequence length="221" mass="24215">MRWLLGALLFSVSLLLAAAAGDGFTVSISDKQLSAIEARFTAAGRKRIVDWVQLISSNQGKSVQEKLALVNNYFNQNVLWVSDMDHYGVPDYWATPVETLASGGGDCEDYAIGKYFTLLALRVPMDALKITYVKANIPPPNNSHMVLTYYATPAAMPLVLDNLNPEIKPASERPDLAPVYSFNGEGLWLAKERASGKSVAGGSSGISMWRDMMTRMGKEFE</sequence>
<dbReference type="SUPFAM" id="SSF54001">
    <property type="entry name" value="Cysteine proteinases"/>
    <property type="match status" value="1"/>
</dbReference>
<dbReference type="Pfam" id="PF06035">
    <property type="entry name" value="Peptidase_C93"/>
    <property type="match status" value="1"/>
</dbReference>
<evidence type="ECO:0000256" key="1">
    <source>
        <dbReference type="SAM" id="SignalP"/>
    </source>
</evidence>
<dbReference type="InterPro" id="IPR010319">
    <property type="entry name" value="Transglutaminase-like_Cys_pept"/>
</dbReference>
<feature type="chain" id="PRO_5015303179" evidence="1">
    <location>
        <begin position="21"/>
        <end position="221"/>
    </location>
</feature>
<dbReference type="RefSeq" id="WP_109013712.1">
    <property type="nucleotide sequence ID" value="NZ_BDOQ01000001.1"/>
</dbReference>
<organism evidence="2 3">
    <name type="scientific">Novimethylophilus kurashikiensis</name>
    <dbReference type="NCBI Taxonomy" id="1825523"/>
    <lineage>
        <taxon>Bacteria</taxon>
        <taxon>Pseudomonadati</taxon>
        <taxon>Pseudomonadota</taxon>
        <taxon>Betaproteobacteria</taxon>
        <taxon>Nitrosomonadales</taxon>
        <taxon>Methylophilaceae</taxon>
        <taxon>Novimethylophilus</taxon>
    </lineage>
</organism>
<evidence type="ECO:0000313" key="3">
    <source>
        <dbReference type="Proteomes" id="UP000245081"/>
    </source>
</evidence>
<evidence type="ECO:0000313" key="2">
    <source>
        <dbReference type="EMBL" id="GBG12472.1"/>
    </source>
</evidence>
<keyword evidence="1" id="KW-0732">Signal</keyword>